<dbReference type="Proteomes" id="UP000722485">
    <property type="component" value="Unassembled WGS sequence"/>
</dbReference>
<evidence type="ECO:0000313" key="2">
    <source>
        <dbReference type="EMBL" id="KAF7542294.1"/>
    </source>
</evidence>
<evidence type="ECO:0000313" key="3">
    <source>
        <dbReference type="Proteomes" id="UP000722485"/>
    </source>
</evidence>
<sequence length="673" mass="75972">MAEAVGLTASVIAIIDLSAKVAVLCLDYSTAVGNARVDIERLQRRLNGLGKIFQGARKLLGNPSSQALATSRGLVDSVDSCTSELAQLQSRLDPSKARKAMRRFGLRALKWPFHSKEISDIISNLEGYEQTITFGLQIDQTTLLLNLSNRIEGVSLQTEEDVSIARKPCFSLPFERDPDFVDRPEIMAWIKEQYALPIGRIALVGMGGFGERRLAHWLMVLDNIDDVNLFYPNFTAGRDGAIYHPADESPAALSMQRPLAVFLPKCRNGIILVTSRSMDAAEKLTGSHKAIYRIVPMDDAQALQLFRKKLPGDSNKDATADLLRTLDYIPLAITQAAAYMNRRVPRISAKTYLEAFRESDKNKSSLLNSDTGDLRRDETVSNSVITTWQVTFEQIRRERPSAANLLSLMSFFNPQGIPEFVLHNYKENPRENAYGVDDDEENLEFEDDLDVLRGYSLVSVTAKRDFLASTYYRQGRLEEAEELQVRVMETMKCILGDQHPVTLSSMYNLASMYYHQGRLEEAEELLLRAMEIGKNVLGEQHPDTLSSMSNLASTYYRQGRLEEAGELDLRVMEARNNVLGEQHPDTLSSMTKLAITWKRQGRSRDGLTLMRNRVGLQERVVSLGFEDRMRSTFNSEFRFAFRYQSKPISQPLSIGRSYLDKLVAVHPFTLENH</sequence>
<gene>
    <name evidence="2" type="ORF">G7Z17_g11700</name>
</gene>
<dbReference type="AlphaFoldDB" id="A0A9P5GX02"/>
<comment type="caution">
    <text evidence="2">The sequence shown here is derived from an EMBL/GenBank/DDBJ whole genome shotgun (WGS) entry which is preliminary data.</text>
</comment>
<dbReference type="InterPro" id="IPR027417">
    <property type="entry name" value="P-loop_NTPase"/>
</dbReference>
<dbReference type="PANTHER" id="PTHR46082">
    <property type="entry name" value="ATP/GTP-BINDING PROTEIN-RELATED"/>
    <property type="match status" value="1"/>
</dbReference>
<accession>A0A9P5GX02</accession>
<dbReference type="EMBL" id="JAANBB010000461">
    <property type="protein sequence ID" value="KAF7542294.1"/>
    <property type="molecule type" value="Genomic_DNA"/>
</dbReference>
<name>A0A9P5GX02_9HYPO</name>
<dbReference type="Gene3D" id="1.25.40.10">
    <property type="entry name" value="Tetratricopeptide repeat domain"/>
    <property type="match status" value="1"/>
</dbReference>
<dbReference type="Pfam" id="PF13374">
    <property type="entry name" value="TPR_10"/>
    <property type="match status" value="1"/>
</dbReference>
<dbReference type="PROSITE" id="PS50005">
    <property type="entry name" value="TPR"/>
    <property type="match status" value="1"/>
</dbReference>
<dbReference type="SUPFAM" id="SSF48452">
    <property type="entry name" value="TPR-like"/>
    <property type="match status" value="1"/>
</dbReference>
<dbReference type="Pfam" id="PF13424">
    <property type="entry name" value="TPR_12"/>
    <property type="match status" value="1"/>
</dbReference>
<dbReference type="InterPro" id="IPR011990">
    <property type="entry name" value="TPR-like_helical_dom_sf"/>
</dbReference>
<dbReference type="InterPro" id="IPR053137">
    <property type="entry name" value="NLR-like"/>
</dbReference>
<keyword evidence="1" id="KW-0802">TPR repeat</keyword>
<dbReference type="OrthoDB" id="20872at2759"/>
<proteinExistence type="predicted"/>
<dbReference type="PANTHER" id="PTHR46082:SF6">
    <property type="entry name" value="AAA+ ATPASE DOMAIN-CONTAINING PROTEIN-RELATED"/>
    <property type="match status" value="1"/>
</dbReference>
<organism evidence="2 3">
    <name type="scientific">Cylindrodendrum hubeiense</name>
    <dbReference type="NCBI Taxonomy" id="595255"/>
    <lineage>
        <taxon>Eukaryota</taxon>
        <taxon>Fungi</taxon>
        <taxon>Dikarya</taxon>
        <taxon>Ascomycota</taxon>
        <taxon>Pezizomycotina</taxon>
        <taxon>Sordariomycetes</taxon>
        <taxon>Hypocreomycetidae</taxon>
        <taxon>Hypocreales</taxon>
        <taxon>Nectriaceae</taxon>
        <taxon>Cylindrodendrum</taxon>
    </lineage>
</organism>
<protein>
    <recommendedName>
        <fullName evidence="4">Kinesin light chain</fullName>
    </recommendedName>
</protein>
<feature type="repeat" description="TPR" evidence="1">
    <location>
        <begin position="503"/>
        <end position="536"/>
    </location>
</feature>
<dbReference type="InterPro" id="IPR019734">
    <property type="entry name" value="TPR_rpt"/>
</dbReference>
<reference evidence="2" key="1">
    <citation type="submission" date="2020-03" db="EMBL/GenBank/DDBJ databases">
        <title>Draft Genome Sequence of Cylindrodendrum hubeiense.</title>
        <authorList>
            <person name="Buettner E."/>
            <person name="Kellner H."/>
        </authorList>
    </citation>
    <scope>NUCLEOTIDE SEQUENCE</scope>
    <source>
        <strain evidence="2">IHI 201604</strain>
    </source>
</reference>
<evidence type="ECO:0000256" key="1">
    <source>
        <dbReference type="PROSITE-ProRule" id="PRU00339"/>
    </source>
</evidence>
<evidence type="ECO:0008006" key="4">
    <source>
        <dbReference type="Google" id="ProtNLM"/>
    </source>
</evidence>
<dbReference type="SUPFAM" id="SSF52540">
    <property type="entry name" value="P-loop containing nucleoside triphosphate hydrolases"/>
    <property type="match status" value="1"/>
</dbReference>
<keyword evidence="3" id="KW-1185">Reference proteome</keyword>